<proteinExistence type="predicted"/>
<feature type="region of interest" description="Disordered" evidence="1">
    <location>
        <begin position="1"/>
        <end position="34"/>
    </location>
</feature>
<accession>A0A0A9FBU5</accession>
<reference evidence="2" key="1">
    <citation type="submission" date="2014-09" db="EMBL/GenBank/DDBJ databases">
        <authorList>
            <person name="Magalhaes I.L.F."/>
            <person name="Oliveira U."/>
            <person name="Santos F.R."/>
            <person name="Vidigal T.H.D.A."/>
            <person name="Brescovit A.D."/>
            <person name="Santos A.J."/>
        </authorList>
    </citation>
    <scope>NUCLEOTIDE SEQUENCE</scope>
    <source>
        <tissue evidence="2">Shoot tissue taken approximately 20 cm above the soil surface</tissue>
    </source>
</reference>
<name>A0A0A9FBU5_ARUDO</name>
<dbReference type="EMBL" id="GBRH01189222">
    <property type="protein sequence ID" value="JAE08674.1"/>
    <property type="molecule type" value="Transcribed_RNA"/>
</dbReference>
<protein>
    <submittedName>
        <fullName evidence="2">Uncharacterized protein</fullName>
    </submittedName>
</protein>
<sequence length="34" mass="3854">MLAKHGNPTLIVSTARSGRRRRASSETQRRIISF</sequence>
<reference evidence="2" key="2">
    <citation type="journal article" date="2015" name="Data Brief">
        <title>Shoot transcriptome of the giant reed, Arundo donax.</title>
        <authorList>
            <person name="Barrero R.A."/>
            <person name="Guerrero F.D."/>
            <person name="Moolhuijzen P."/>
            <person name="Goolsby J.A."/>
            <person name="Tidwell J."/>
            <person name="Bellgard S.E."/>
            <person name="Bellgard M.I."/>
        </authorList>
    </citation>
    <scope>NUCLEOTIDE SEQUENCE</scope>
    <source>
        <tissue evidence="2">Shoot tissue taken approximately 20 cm above the soil surface</tissue>
    </source>
</reference>
<organism evidence="2">
    <name type="scientific">Arundo donax</name>
    <name type="common">Giant reed</name>
    <name type="synonym">Donax arundinaceus</name>
    <dbReference type="NCBI Taxonomy" id="35708"/>
    <lineage>
        <taxon>Eukaryota</taxon>
        <taxon>Viridiplantae</taxon>
        <taxon>Streptophyta</taxon>
        <taxon>Embryophyta</taxon>
        <taxon>Tracheophyta</taxon>
        <taxon>Spermatophyta</taxon>
        <taxon>Magnoliopsida</taxon>
        <taxon>Liliopsida</taxon>
        <taxon>Poales</taxon>
        <taxon>Poaceae</taxon>
        <taxon>PACMAD clade</taxon>
        <taxon>Arundinoideae</taxon>
        <taxon>Arundineae</taxon>
        <taxon>Arundo</taxon>
    </lineage>
</organism>
<evidence type="ECO:0000313" key="2">
    <source>
        <dbReference type="EMBL" id="JAE08674.1"/>
    </source>
</evidence>
<dbReference type="AlphaFoldDB" id="A0A0A9FBU5"/>
<evidence type="ECO:0000256" key="1">
    <source>
        <dbReference type="SAM" id="MobiDB-lite"/>
    </source>
</evidence>
<feature type="compositionally biased region" description="Basic and acidic residues" evidence="1">
    <location>
        <begin position="23"/>
        <end position="34"/>
    </location>
</feature>